<evidence type="ECO:0000313" key="3">
    <source>
        <dbReference type="Proteomes" id="UP000800094"/>
    </source>
</evidence>
<dbReference type="Proteomes" id="UP000800094">
    <property type="component" value="Unassembled WGS sequence"/>
</dbReference>
<dbReference type="GeneID" id="54581927"/>
<reference evidence="2" key="1">
    <citation type="journal article" date="2020" name="Stud. Mycol.">
        <title>101 Dothideomycetes genomes: a test case for predicting lifestyles and emergence of pathogens.</title>
        <authorList>
            <person name="Haridas S."/>
            <person name="Albert R."/>
            <person name="Binder M."/>
            <person name="Bloem J."/>
            <person name="Labutti K."/>
            <person name="Salamov A."/>
            <person name="Andreopoulos B."/>
            <person name="Baker S."/>
            <person name="Barry K."/>
            <person name="Bills G."/>
            <person name="Bluhm B."/>
            <person name="Cannon C."/>
            <person name="Castanera R."/>
            <person name="Culley D."/>
            <person name="Daum C."/>
            <person name="Ezra D."/>
            <person name="Gonzalez J."/>
            <person name="Henrissat B."/>
            <person name="Kuo A."/>
            <person name="Liang C."/>
            <person name="Lipzen A."/>
            <person name="Lutzoni F."/>
            <person name="Magnuson J."/>
            <person name="Mondo S."/>
            <person name="Nolan M."/>
            <person name="Ohm R."/>
            <person name="Pangilinan J."/>
            <person name="Park H.-J."/>
            <person name="Ramirez L."/>
            <person name="Alfaro M."/>
            <person name="Sun H."/>
            <person name="Tritt A."/>
            <person name="Yoshinaga Y."/>
            <person name="Zwiers L.-H."/>
            <person name="Turgeon B."/>
            <person name="Goodwin S."/>
            <person name="Spatafora J."/>
            <person name="Crous P."/>
            <person name="Grigoriev I."/>
        </authorList>
    </citation>
    <scope>NUCLEOTIDE SEQUENCE</scope>
    <source>
        <strain evidence="2">CBS 122368</strain>
    </source>
</reference>
<keyword evidence="3" id="KW-1185">Reference proteome</keyword>
<proteinExistence type="predicted"/>
<organism evidence="2 3">
    <name type="scientific">Trematosphaeria pertusa</name>
    <dbReference type="NCBI Taxonomy" id="390896"/>
    <lineage>
        <taxon>Eukaryota</taxon>
        <taxon>Fungi</taxon>
        <taxon>Dikarya</taxon>
        <taxon>Ascomycota</taxon>
        <taxon>Pezizomycotina</taxon>
        <taxon>Dothideomycetes</taxon>
        <taxon>Pleosporomycetidae</taxon>
        <taxon>Pleosporales</taxon>
        <taxon>Massarineae</taxon>
        <taxon>Trematosphaeriaceae</taxon>
        <taxon>Trematosphaeria</taxon>
    </lineage>
</organism>
<keyword evidence="1" id="KW-0812">Transmembrane</keyword>
<dbReference type="AlphaFoldDB" id="A0A6A6IJX8"/>
<dbReference type="EMBL" id="ML987193">
    <property type="protein sequence ID" value="KAF2250721.1"/>
    <property type="molecule type" value="Genomic_DNA"/>
</dbReference>
<protein>
    <submittedName>
        <fullName evidence="2">Uncharacterized protein</fullName>
    </submittedName>
</protein>
<sequence>MANISSFARPLLIKGLAQSSMRLVPSSSPLRASNFTRLVVTALVPAATSTSTSTETAVSADSSRQSMVFGVAGVLFAASGLAISAFQLRNMYERRKAADHAAQVADAGGVV</sequence>
<keyword evidence="1" id="KW-1133">Transmembrane helix</keyword>
<evidence type="ECO:0000313" key="2">
    <source>
        <dbReference type="EMBL" id="KAF2250721.1"/>
    </source>
</evidence>
<name>A0A6A6IJX8_9PLEO</name>
<evidence type="ECO:0000256" key="1">
    <source>
        <dbReference type="SAM" id="Phobius"/>
    </source>
</evidence>
<dbReference type="RefSeq" id="XP_033685725.1">
    <property type="nucleotide sequence ID" value="XM_033828597.1"/>
</dbReference>
<gene>
    <name evidence="2" type="ORF">BU26DRAFT_517527</name>
</gene>
<accession>A0A6A6IJX8</accession>
<feature type="transmembrane region" description="Helical" evidence="1">
    <location>
        <begin position="66"/>
        <end position="86"/>
    </location>
</feature>
<keyword evidence="1" id="KW-0472">Membrane</keyword>